<dbReference type="InterPro" id="IPR029063">
    <property type="entry name" value="SAM-dependent_MTases_sf"/>
</dbReference>
<dbReference type="FunCoup" id="A0A6I9RB48">
    <property type="interactions" value="159"/>
</dbReference>
<organism evidence="1 2">
    <name type="scientific">Elaeis guineensis var. tenera</name>
    <name type="common">Oil palm</name>
    <dbReference type="NCBI Taxonomy" id="51953"/>
    <lineage>
        <taxon>Eukaryota</taxon>
        <taxon>Viridiplantae</taxon>
        <taxon>Streptophyta</taxon>
        <taxon>Embryophyta</taxon>
        <taxon>Tracheophyta</taxon>
        <taxon>Spermatophyta</taxon>
        <taxon>Magnoliopsida</taxon>
        <taxon>Liliopsida</taxon>
        <taxon>Arecaceae</taxon>
        <taxon>Arecoideae</taxon>
        <taxon>Cocoseae</taxon>
        <taxon>Elaeidinae</taxon>
        <taxon>Elaeis</taxon>
    </lineage>
</organism>
<gene>
    <name evidence="2" type="primary">LOC105046711</name>
</gene>
<dbReference type="SUPFAM" id="SSF53335">
    <property type="entry name" value="S-adenosyl-L-methionine-dependent methyltransferases"/>
    <property type="match status" value="1"/>
</dbReference>
<dbReference type="PANTHER" id="PTHR35276:SF1">
    <property type="entry name" value="TRNA (MNM(5)S(2)U34)-METHYLTRANSFERASE, CHLOROPLASTIC"/>
    <property type="match status" value="1"/>
</dbReference>
<dbReference type="PANTHER" id="PTHR35276">
    <property type="entry name" value="S-ADENOSYL-L-METHIONINE-DEPENDENT METHYLTRANSFERASES SUPERFAMILY PROTEIN"/>
    <property type="match status" value="1"/>
</dbReference>
<dbReference type="OrthoDB" id="2984at2759"/>
<protein>
    <submittedName>
        <fullName evidence="2">Uncharacterized protein LOC105046711</fullName>
    </submittedName>
</protein>
<dbReference type="Proteomes" id="UP000504607">
    <property type="component" value="Chromosome 6"/>
</dbReference>
<dbReference type="InParanoid" id="A0A6I9RB48"/>
<reference evidence="2" key="1">
    <citation type="submission" date="2025-08" db="UniProtKB">
        <authorList>
            <consortium name="RefSeq"/>
        </authorList>
    </citation>
    <scope>IDENTIFICATION</scope>
</reference>
<dbReference type="Pfam" id="PF06962">
    <property type="entry name" value="rRNA_methylase"/>
    <property type="match status" value="1"/>
</dbReference>
<dbReference type="KEGG" id="egu:105046711"/>
<keyword evidence="1" id="KW-1185">Reference proteome</keyword>
<dbReference type="GeneID" id="105046711"/>
<dbReference type="InterPro" id="IPR010719">
    <property type="entry name" value="MnmM_MeTrfase"/>
</dbReference>
<evidence type="ECO:0000313" key="2">
    <source>
        <dbReference type="RefSeq" id="XP_010923681.1"/>
    </source>
</evidence>
<sequence>MIGLSSVRLPSHRNLMETLTLISPHFGIISSLSHRSPPLRRILFKSQISTSLAEVARSTAIGCASSSMASADKFFPISGVEEALMGFITGKRKVTEVAHSVWKNIIRDGDTVVDATCGNGHDTLALLKMVADQSGRGCVYGMDIQTSALENTLSLLEKSVDSNERKLVKLFSLCHSRMEDVIPKDTSVRLVAFNLGYLPGGDKTIITMPGTTLMALHAASRLLMSGGVISIMVYVGHPGGRDELETVRSFTSSLPVESWVSCKFEMLNRPSGPVLVLVSKK</sequence>
<dbReference type="Gene3D" id="3.40.50.150">
    <property type="entry name" value="Vaccinia Virus protein VP39"/>
    <property type="match status" value="1"/>
</dbReference>
<evidence type="ECO:0000313" key="1">
    <source>
        <dbReference type="Proteomes" id="UP000504607"/>
    </source>
</evidence>
<name>A0A6I9RB48_ELAGV</name>
<proteinExistence type="predicted"/>
<dbReference type="AlphaFoldDB" id="A0A6I9RB48"/>
<dbReference type="RefSeq" id="XP_010923681.1">
    <property type="nucleotide sequence ID" value="XM_010925379.1"/>
</dbReference>
<accession>A0A6I9RB48</accession>